<keyword evidence="3" id="KW-1185">Reference proteome</keyword>
<keyword evidence="1" id="KW-0472">Membrane</keyword>
<feature type="transmembrane region" description="Helical" evidence="1">
    <location>
        <begin position="48"/>
        <end position="67"/>
    </location>
</feature>
<comment type="caution">
    <text evidence="2">The sequence shown here is derived from an EMBL/GenBank/DDBJ whole genome shotgun (WGS) entry which is preliminary data.</text>
</comment>
<organism evidence="2 3">
    <name type="scientific">Paraglaciecola hydrolytica</name>
    <dbReference type="NCBI Taxonomy" id="1799789"/>
    <lineage>
        <taxon>Bacteria</taxon>
        <taxon>Pseudomonadati</taxon>
        <taxon>Pseudomonadota</taxon>
        <taxon>Gammaproteobacteria</taxon>
        <taxon>Alteromonadales</taxon>
        <taxon>Alteromonadaceae</taxon>
        <taxon>Paraglaciecola</taxon>
    </lineage>
</organism>
<evidence type="ECO:0000313" key="3">
    <source>
        <dbReference type="Proteomes" id="UP000070299"/>
    </source>
</evidence>
<accession>A0A136A6L9</accession>
<reference evidence="3" key="1">
    <citation type="submission" date="2016-02" db="EMBL/GenBank/DDBJ databases">
        <authorList>
            <person name="Schultz-Johansen M."/>
            <person name="Glaring M.A."/>
            <person name="Bech P.K."/>
            <person name="Stougaard P."/>
        </authorList>
    </citation>
    <scope>NUCLEOTIDE SEQUENCE [LARGE SCALE GENOMIC DNA]</scope>
    <source>
        <strain evidence="3">S66</strain>
    </source>
</reference>
<keyword evidence="1" id="KW-0812">Transmembrane</keyword>
<keyword evidence="1" id="KW-1133">Transmembrane helix</keyword>
<evidence type="ECO:0000313" key="2">
    <source>
        <dbReference type="EMBL" id="KXI30866.1"/>
    </source>
</evidence>
<evidence type="ECO:0000256" key="1">
    <source>
        <dbReference type="SAM" id="Phobius"/>
    </source>
</evidence>
<gene>
    <name evidence="2" type="ORF">AX660_04120</name>
</gene>
<sequence>MVGLNVVGWFVFLAALIVFHYARPEFVSGVQAFWGVSGRQNWSYSLSIYLAGLLLVCVLISILVLILKGKRNRREKDYYGINGYVLMFTATCSLAILFFELNH</sequence>
<dbReference type="EMBL" id="LSNE01000002">
    <property type="protein sequence ID" value="KXI30866.1"/>
    <property type="molecule type" value="Genomic_DNA"/>
</dbReference>
<proteinExistence type="predicted"/>
<protein>
    <submittedName>
        <fullName evidence="2">Uncharacterized protein</fullName>
    </submittedName>
</protein>
<dbReference type="Proteomes" id="UP000070299">
    <property type="component" value="Unassembled WGS sequence"/>
</dbReference>
<feature type="transmembrane region" description="Helical" evidence="1">
    <location>
        <begin position="79"/>
        <end position="99"/>
    </location>
</feature>
<dbReference type="AlphaFoldDB" id="A0A136A6L9"/>
<name>A0A136A6L9_9ALTE</name>
<dbReference type="OrthoDB" id="6240672at2"/>